<dbReference type="InterPro" id="IPR058240">
    <property type="entry name" value="rSAM_sf"/>
</dbReference>
<dbReference type="GO" id="GO:0046872">
    <property type="term" value="F:metal ion binding"/>
    <property type="evidence" value="ECO:0007669"/>
    <property type="project" value="UniProtKB-KW"/>
</dbReference>
<feature type="domain" description="Radical SAM core" evidence="7">
    <location>
        <begin position="56"/>
        <end position="270"/>
    </location>
</feature>
<feature type="binding site" evidence="6">
    <location>
        <position position="78"/>
    </location>
    <ligand>
        <name>[4Fe-4S] cluster</name>
        <dbReference type="ChEBI" id="CHEBI:49883"/>
        <note>4Fe-4S-S-AdoMet</note>
    </ligand>
</feature>
<evidence type="ECO:0000313" key="8">
    <source>
        <dbReference type="EMBL" id="KPJ48587.1"/>
    </source>
</evidence>
<evidence type="ECO:0000259" key="7">
    <source>
        <dbReference type="PROSITE" id="PS51918"/>
    </source>
</evidence>
<dbReference type="InterPro" id="IPR034457">
    <property type="entry name" value="Organic_radical-activating"/>
</dbReference>
<dbReference type="PATRIC" id="fig|1703771.3.peg.987"/>
<organism evidence="8 9">
    <name type="scientific">candidate division TA06 bacterium DG_26</name>
    <dbReference type="NCBI Taxonomy" id="1703771"/>
    <lineage>
        <taxon>Bacteria</taxon>
        <taxon>Bacteria division TA06</taxon>
    </lineage>
</organism>
<evidence type="ECO:0000256" key="6">
    <source>
        <dbReference type="PIRSR" id="PIRSR004869-50"/>
    </source>
</evidence>
<dbReference type="InterPro" id="IPR013785">
    <property type="entry name" value="Aldolase_TIM"/>
</dbReference>
<dbReference type="PIRSF" id="PIRSF004869">
    <property type="entry name" value="PflX_prd"/>
    <property type="match status" value="1"/>
</dbReference>
<protein>
    <submittedName>
        <fullName evidence="8">Radical SAM protein</fullName>
    </submittedName>
</protein>
<dbReference type="NCBIfam" id="TIGR04337">
    <property type="entry name" value="AmmeMemoSam_rS"/>
    <property type="match status" value="1"/>
</dbReference>
<keyword evidence="4 6" id="KW-0408">Iron</keyword>
<dbReference type="GO" id="GO:0051539">
    <property type="term" value="F:4 iron, 4 sulfur cluster binding"/>
    <property type="evidence" value="ECO:0007669"/>
    <property type="project" value="UniProtKB-KW"/>
</dbReference>
<gene>
    <name evidence="8" type="ORF">AMJ40_07235</name>
</gene>
<dbReference type="CDD" id="cd01335">
    <property type="entry name" value="Radical_SAM"/>
    <property type="match status" value="1"/>
</dbReference>
<dbReference type="Proteomes" id="UP000051124">
    <property type="component" value="Unassembled WGS sequence"/>
</dbReference>
<dbReference type="PANTHER" id="PTHR30352">
    <property type="entry name" value="PYRUVATE FORMATE-LYASE-ACTIVATING ENZYME"/>
    <property type="match status" value="1"/>
</dbReference>
<feature type="binding site" evidence="6">
    <location>
        <position position="71"/>
    </location>
    <ligand>
        <name>[4Fe-4S] cluster</name>
        <dbReference type="ChEBI" id="CHEBI:49883"/>
        <note>4Fe-4S-S-AdoMet</note>
    </ligand>
</feature>
<dbReference type="InterPro" id="IPR007197">
    <property type="entry name" value="rSAM"/>
</dbReference>
<dbReference type="Gene3D" id="3.20.20.70">
    <property type="entry name" value="Aldolase class I"/>
    <property type="match status" value="1"/>
</dbReference>
<dbReference type="InterPro" id="IPR016431">
    <property type="entry name" value="Pyrv-formate_lyase-activ_prd"/>
</dbReference>
<evidence type="ECO:0000256" key="5">
    <source>
        <dbReference type="ARBA" id="ARBA00023014"/>
    </source>
</evidence>
<dbReference type="EMBL" id="LIZT01000109">
    <property type="protein sequence ID" value="KPJ48587.1"/>
    <property type="molecule type" value="Genomic_DNA"/>
</dbReference>
<dbReference type="SFLD" id="SFLDS00029">
    <property type="entry name" value="Radical_SAM"/>
    <property type="match status" value="1"/>
</dbReference>
<keyword evidence="3 6" id="KW-0479">Metal-binding</keyword>
<reference evidence="8 9" key="1">
    <citation type="journal article" date="2015" name="Microbiome">
        <title>Genomic resolution of linkages in carbon, nitrogen, and sulfur cycling among widespread estuary sediment bacteria.</title>
        <authorList>
            <person name="Baker B.J."/>
            <person name="Lazar C.S."/>
            <person name="Teske A.P."/>
            <person name="Dick G.J."/>
        </authorList>
    </citation>
    <scope>NUCLEOTIDE SEQUENCE [LARGE SCALE GENOMIC DNA]</scope>
    <source>
        <strain evidence="8">DG_26</strain>
    </source>
</reference>
<evidence type="ECO:0000313" key="9">
    <source>
        <dbReference type="Proteomes" id="UP000051124"/>
    </source>
</evidence>
<evidence type="ECO:0000256" key="2">
    <source>
        <dbReference type="ARBA" id="ARBA00022691"/>
    </source>
</evidence>
<evidence type="ECO:0000256" key="3">
    <source>
        <dbReference type="ARBA" id="ARBA00022723"/>
    </source>
</evidence>
<evidence type="ECO:0000256" key="1">
    <source>
        <dbReference type="ARBA" id="ARBA00022485"/>
    </source>
</evidence>
<comment type="caution">
    <text evidence="8">The sequence shown here is derived from an EMBL/GenBank/DDBJ whole genome shotgun (WGS) entry which is preliminary data.</text>
</comment>
<dbReference type="InterPro" id="IPR027596">
    <property type="entry name" value="AmmeMemoSam_rS"/>
</dbReference>
<dbReference type="PROSITE" id="PS51918">
    <property type="entry name" value="RADICAL_SAM"/>
    <property type="match status" value="1"/>
</dbReference>
<accession>A0A0S7WEM4</accession>
<dbReference type="Pfam" id="PF04055">
    <property type="entry name" value="Radical_SAM"/>
    <property type="match status" value="1"/>
</dbReference>
<dbReference type="AlphaFoldDB" id="A0A0S7WEM4"/>
<dbReference type="PANTHER" id="PTHR30352:SF5">
    <property type="entry name" value="PYRUVATE FORMATE-LYASE 1-ACTIVATING ENZYME"/>
    <property type="match status" value="1"/>
</dbReference>
<name>A0A0S7WEM4_UNCT6</name>
<keyword evidence="2 6" id="KW-0949">S-adenosyl-L-methionine</keyword>
<comment type="cofactor">
    <cofactor evidence="6">
        <name>[4Fe-4S] cluster</name>
        <dbReference type="ChEBI" id="CHEBI:49883"/>
    </cofactor>
    <text evidence="6">Binds 1 [4Fe-4S] cluster. The cluster is coordinated with 3 cysteines and an exchangeable S-adenosyl-L-methionine.</text>
</comment>
<evidence type="ECO:0000256" key="4">
    <source>
        <dbReference type="ARBA" id="ARBA00023004"/>
    </source>
</evidence>
<keyword evidence="1" id="KW-0004">4Fe-4S</keyword>
<dbReference type="SUPFAM" id="SSF102114">
    <property type="entry name" value="Radical SAM enzymes"/>
    <property type="match status" value="1"/>
</dbReference>
<dbReference type="GO" id="GO:0003824">
    <property type="term" value="F:catalytic activity"/>
    <property type="evidence" value="ECO:0007669"/>
    <property type="project" value="InterPro"/>
</dbReference>
<proteinExistence type="predicted"/>
<dbReference type="SFLD" id="SFLDG01101">
    <property type="entry name" value="Uncharacterised_Radical_SAM_Su"/>
    <property type="match status" value="1"/>
</dbReference>
<feature type="binding site" evidence="6">
    <location>
        <position position="75"/>
    </location>
    <ligand>
        <name>[4Fe-4S] cluster</name>
        <dbReference type="ChEBI" id="CHEBI:49883"/>
        <note>4Fe-4S-S-AdoMet</note>
    </ligand>
</feature>
<keyword evidence="5 6" id="KW-0411">Iron-sulfur</keyword>
<sequence>MSKVECLLCPKRCELVEGQRGDCKVRLNLEGKLKTLVYGKVCAAHIDPIEKKPLSHVLPSSRAFSIATAGCNLHCKFCQNWQISQREAEETENHDLSPEDVVNLARRNKCETIAYTYSEPIVFYEYMVDTARLAHQAGIRNVWVTAAFIEAKPLDELCNLIDAANIDLKSIRDEYYADICYGSLKPVQDAIVKAVKSGVWVELTNLIVPTLNDSDEDITDLCRWIVGNVGVDVPLHFSRFHPMYQLENLPATPVGTLIRAREIAVAESINYVYIGNVPGTEAGNTYCPNCKSLIIERQGYYVALNRVGQDGRCNLCGHKIPGIWK</sequence>